<dbReference type="RefSeq" id="WP_041814322.1">
    <property type="nucleotide sequence ID" value="NZ_JAECSB010000057.1"/>
</dbReference>
<evidence type="ECO:0000313" key="2">
    <source>
        <dbReference type="Proteomes" id="UP000627573"/>
    </source>
</evidence>
<dbReference type="AlphaFoldDB" id="A0A8I0ZQZ5"/>
<protein>
    <recommendedName>
        <fullName evidence="3">Type II toxin-antitoxin system HicA family toxin</fullName>
    </recommendedName>
</protein>
<organism evidence="1 2">
    <name type="scientific">Rhodococcus erythropolis</name>
    <name type="common">Arthrobacter picolinophilus</name>
    <dbReference type="NCBI Taxonomy" id="1833"/>
    <lineage>
        <taxon>Bacteria</taxon>
        <taxon>Bacillati</taxon>
        <taxon>Actinomycetota</taxon>
        <taxon>Actinomycetes</taxon>
        <taxon>Mycobacteriales</taxon>
        <taxon>Nocardiaceae</taxon>
        <taxon>Rhodococcus</taxon>
        <taxon>Rhodococcus erythropolis group</taxon>
    </lineage>
</organism>
<dbReference type="InterPro" id="IPR038570">
    <property type="entry name" value="HicA_sf"/>
</dbReference>
<gene>
    <name evidence="1" type="ORF">I3517_16405</name>
</gene>
<sequence>MTKRTELLKEIRAFAKDAGLDIDETEGGNHTKVVVGGRRTVVARHSEIPELTAKAIRKQLGMTEPRQGKGKK</sequence>
<name>A0A8I0ZQZ5_RHOER</name>
<evidence type="ECO:0000313" key="1">
    <source>
        <dbReference type="EMBL" id="MBH5144199.1"/>
    </source>
</evidence>
<accession>A0A8I0ZQZ5</accession>
<dbReference type="SUPFAM" id="SSF54786">
    <property type="entry name" value="YcfA/nrd intein domain"/>
    <property type="match status" value="1"/>
</dbReference>
<reference evidence="1 2" key="1">
    <citation type="submission" date="2020-12" db="EMBL/GenBank/DDBJ databases">
        <title>Draft genome sequence of furan degrading bacterial strain FUR100.</title>
        <authorList>
            <person name="Woiski C."/>
        </authorList>
    </citation>
    <scope>NUCLEOTIDE SEQUENCE [LARGE SCALE GENOMIC DNA]</scope>
    <source>
        <strain evidence="1 2">FUR100</strain>
    </source>
</reference>
<proteinExistence type="predicted"/>
<dbReference type="EMBL" id="JAECSB010000057">
    <property type="protein sequence ID" value="MBH5144199.1"/>
    <property type="molecule type" value="Genomic_DNA"/>
</dbReference>
<dbReference type="Gene3D" id="3.30.920.30">
    <property type="entry name" value="Hypothetical protein"/>
    <property type="match status" value="1"/>
</dbReference>
<evidence type="ECO:0008006" key="3">
    <source>
        <dbReference type="Google" id="ProtNLM"/>
    </source>
</evidence>
<dbReference type="Proteomes" id="UP000627573">
    <property type="component" value="Unassembled WGS sequence"/>
</dbReference>
<comment type="caution">
    <text evidence="1">The sequence shown here is derived from an EMBL/GenBank/DDBJ whole genome shotgun (WGS) entry which is preliminary data.</text>
</comment>
<keyword evidence="2" id="KW-1185">Reference proteome</keyword>